<name>A0A382T1Z2_9ZZZZ</name>
<gene>
    <name evidence="1" type="ORF">METZ01_LOCUS368940</name>
</gene>
<feature type="non-terminal residue" evidence="1">
    <location>
        <position position="1"/>
    </location>
</feature>
<sequence>VSRQAWEKLEDLDEERKKPTIFQAFICQDFLTKYCDWSAITRQGNASRLKMLCVEWGRCPLSSITARERKAVHWPHPAYANGHIIVRNDREILRASLLSSTRADE</sequence>
<organism evidence="1">
    <name type="scientific">marine metagenome</name>
    <dbReference type="NCBI Taxonomy" id="408172"/>
    <lineage>
        <taxon>unclassified sequences</taxon>
        <taxon>metagenomes</taxon>
        <taxon>ecological metagenomes</taxon>
    </lineage>
</organism>
<dbReference type="EMBL" id="UINC01133257">
    <property type="protein sequence ID" value="SVD16086.1"/>
    <property type="molecule type" value="Genomic_DNA"/>
</dbReference>
<evidence type="ECO:0000313" key="1">
    <source>
        <dbReference type="EMBL" id="SVD16086.1"/>
    </source>
</evidence>
<dbReference type="AlphaFoldDB" id="A0A382T1Z2"/>
<accession>A0A382T1Z2</accession>
<protein>
    <submittedName>
        <fullName evidence="1">Uncharacterized protein</fullName>
    </submittedName>
</protein>
<reference evidence="1" key="1">
    <citation type="submission" date="2018-05" db="EMBL/GenBank/DDBJ databases">
        <authorList>
            <person name="Lanie J.A."/>
            <person name="Ng W.-L."/>
            <person name="Kazmierczak K.M."/>
            <person name="Andrzejewski T.M."/>
            <person name="Davidsen T.M."/>
            <person name="Wayne K.J."/>
            <person name="Tettelin H."/>
            <person name="Glass J.I."/>
            <person name="Rusch D."/>
            <person name="Podicherti R."/>
            <person name="Tsui H.-C.T."/>
            <person name="Winkler M.E."/>
        </authorList>
    </citation>
    <scope>NUCLEOTIDE SEQUENCE</scope>
</reference>
<proteinExistence type="predicted"/>